<dbReference type="PROSITE" id="PS01063">
    <property type="entry name" value="SIGMA70_ECF"/>
    <property type="match status" value="1"/>
</dbReference>
<feature type="domain" description="DUF6596" evidence="4">
    <location>
        <begin position="193"/>
        <end position="295"/>
    </location>
</feature>
<evidence type="ECO:0000313" key="5">
    <source>
        <dbReference type="EMBL" id="MBL0743382.1"/>
    </source>
</evidence>
<dbReference type="Pfam" id="PF08281">
    <property type="entry name" value="Sigma70_r4_2"/>
    <property type="match status" value="1"/>
</dbReference>
<dbReference type="Proteomes" id="UP000613030">
    <property type="component" value="Unassembled WGS sequence"/>
</dbReference>
<reference evidence="5 6" key="1">
    <citation type="submission" date="2021-01" db="EMBL/GenBank/DDBJ databases">
        <title>Chryseolinea sp. Jin1 Genome sequencing and assembly.</title>
        <authorList>
            <person name="Kim I."/>
        </authorList>
    </citation>
    <scope>NUCLEOTIDE SEQUENCE [LARGE SCALE GENOMIC DNA]</scope>
    <source>
        <strain evidence="5 6">Jin1</strain>
    </source>
</reference>
<gene>
    <name evidence="5" type="ORF">JI741_19270</name>
</gene>
<keyword evidence="6" id="KW-1185">Reference proteome</keyword>
<dbReference type="Pfam" id="PF20239">
    <property type="entry name" value="DUF6596"/>
    <property type="match status" value="1"/>
</dbReference>
<dbReference type="PANTHER" id="PTHR47756:SF2">
    <property type="entry name" value="BLL6612 PROTEIN"/>
    <property type="match status" value="1"/>
</dbReference>
<evidence type="ECO:0000259" key="2">
    <source>
        <dbReference type="Pfam" id="PF04542"/>
    </source>
</evidence>
<dbReference type="NCBIfam" id="TIGR02937">
    <property type="entry name" value="sigma70-ECF"/>
    <property type="match status" value="1"/>
</dbReference>
<dbReference type="Gene3D" id="1.10.10.10">
    <property type="entry name" value="Winged helix-like DNA-binding domain superfamily/Winged helix DNA-binding domain"/>
    <property type="match status" value="1"/>
</dbReference>
<dbReference type="RefSeq" id="WP_202012680.1">
    <property type="nucleotide sequence ID" value="NZ_JAERRB010000006.1"/>
</dbReference>
<keyword evidence="1" id="KW-0805">Transcription regulation</keyword>
<dbReference type="InterPro" id="IPR013249">
    <property type="entry name" value="RNA_pol_sigma70_r4_t2"/>
</dbReference>
<keyword evidence="1" id="KW-0238">DNA-binding</keyword>
<evidence type="ECO:0000259" key="3">
    <source>
        <dbReference type="Pfam" id="PF08281"/>
    </source>
</evidence>
<dbReference type="InterPro" id="IPR000838">
    <property type="entry name" value="RNA_pol_sigma70_ECF_CS"/>
</dbReference>
<dbReference type="Gene3D" id="1.10.1740.10">
    <property type="match status" value="1"/>
</dbReference>
<dbReference type="InterPro" id="IPR007627">
    <property type="entry name" value="RNA_pol_sigma70_r2"/>
</dbReference>
<comment type="similarity">
    <text evidence="1">Belongs to the sigma-70 factor family. ECF subfamily.</text>
</comment>
<name>A0ABS1KVY0_9BACT</name>
<dbReference type="SUPFAM" id="SSF88946">
    <property type="entry name" value="Sigma2 domain of RNA polymerase sigma factors"/>
    <property type="match status" value="1"/>
</dbReference>
<organism evidence="5 6">
    <name type="scientific">Chryseolinea lacunae</name>
    <dbReference type="NCBI Taxonomy" id="2801331"/>
    <lineage>
        <taxon>Bacteria</taxon>
        <taxon>Pseudomonadati</taxon>
        <taxon>Bacteroidota</taxon>
        <taxon>Cytophagia</taxon>
        <taxon>Cytophagales</taxon>
        <taxon>Fulvivirgaceae</taxon>
        <taxon>Chryseolinea</taxon>
    </lineage>
</organism>
<dbReference type="EMBL" id="JAERRB010000006">
    <property type="protein sequence ID" value="MBL0743382.1"/>
    <property type="molecule type" value="Genomic_DNA"/>
</dbReference>
<proteinExistence type="inferred from homology"/>
<dbReference type="InterPro" id="IPR013325">
    <property type="entry name" value="RNA_pol_sigma_r2"/>
</dbReference>
<accession>A0ABS1KVY0</accession>
<dbReference type="Pfam" id="PF04542">
    <property type="entry name" value="Sigma70_r2"/>
    <property type="match status" value="1"/>
</dbReference>
<protein>
    <recommendedName>
        <fullName evidence="1">RNA polymerase sigma factor</fullName>
    </recommendedName>
</protein>
<dbReference type="InterPro" id="IPR014284">
    <property type="entry name" value="RNA_pol_sigma-70_dom"/>
</dbReference>
<evidence type="ECO:0000259" key="4">
    <source>
        <dbReference type="Pfam" id="PF20239"/>
    </source>
</evidence>
<dbReference type="InterPro" id="IPR036388">
    <property type="entry name" value="WH-like_DNA-bd_sf"/>
</dbReference>
<feature type="domain" description="RNA polymerase sigma-70 region 2" evidence="2">
    <location>
        <begin position="16"/>
        <end position="84"/>
    </location>
</feature>
<dbReference type="InterPro" id="IPR046531">
    <property type="entry name" value="DUF6596"/>
</dbReference>
<dbReference type="InterPro" id="IPR013324">
    <property type="entry name" value="RNA_pol_sigma_r3/r4-like"/>
</dbReference>
<keyword evidence="1" id="KW-0804">Transcription</keyword>
<evidence type="ECO:0000313" key="6">
    <source>
        <dbReference type="Proteomes" id="UP000613030"/>
    </source>
</evidence>
<feature type="domain" description="RNA polymerase sigma factor 70 region 4 type 2" evidence="3">
    <location>
        <begin position="124"/>
        <end position="175"/>
    </location>
</feature>
<dbReference type="PANTHER" id="PTHR47756">
    <property type="entry name" value="BLL6612 PROTEIN-RELATED"/>
    <property type="match status" value="1"/>
</dbReference>
<keyword evidence="1" id="KW-0731">Sigma factor</keyword>
<evidence type="ECO:0000256" key="1">
    <source>
        <dbReference type="RuleBase" id="RU000716"/>
    </source>
</evidence>
<sequence length="425" mass="47678">MPEPEEQRVQQLVGHLFRHEAGKMAAVLTRLLGFGGLDLAEDIVQDTLLKAMSVWRFKGIPENPSAWLYTVAKRKAIDTLRQQQLHNLHHSEISVALKSEWTLAPTVNHLFLDNEIEDSQLRMIFACCHPSIPFEAQLALTLKTLCGLSVGEIANSFLTNEETITKRLYRAREKIREERISLEAPVPANLPGRLDAVLQSLYLLFNEGYNSSHPDQLIRHDLCAEAMRLCLLLVNNAMTRAPETSALLALMCFQASRADARLRDDGNIILLKDQDRSQWNKALIEKGKFYLEQAAEGERFTEYHIEAAIAGCHSRAASFAETAWDDIEHLYTLLLNMKDSPIIALNRAIAIRYSVSPAAGLEALLAINALSQHYLYHAALGDVYVELKEFEAARSCYALAKTLTPSMAEKKLLQLKIDTLTSTTV</sequence>
<comment type="caution">
    <text evidence="5">The sequence shown here is derived from an EMBL/GenBank/DDBJ whole genome shotgun (WGS) entry which is preliminary data.</text>
</comment>
<dbReference type="SUPFAM" id="SSF88659">
    <property type="entry name" value="Sigma3 and sigma4 domains of RNA polymerase sigma factors"/>
    <property type="match status" value="1"/>
</dbReference>